<dbReference type="OrthoDB" id="445326at2759"/>
<name>A0A6P3W531_CLUHA</name>
<feature type="compositionally biased region" description="Acidic residues" evidence="8">
    <location>
        <begin position="108"/>
        <end position="150"/>
    </location>
</feature>
<dbReference type="CTD" id="10199"/>
<comment type="similarity">
    <text evidence="6 7">Belongs to the MPP10 family.</text>
</comment>
<dbReference type="InterPro" id="IPR012173">
    <property type="entry name" value="Mpp10"/>
</dbReference>
<feature type="compositionally biased region" description="Basic residues" evidence="8">
    <location>
        <begin position="577"/>
        <end position="588"/>
    </location>
</feature>
<dbReference type="GeneID" id="105906296"/>
<accession>A0A6P3W531</accession>
<feature type="compositionally biased region" description="Acidic residues" evidence="8">
    <location>
        <begin position="163"/>
        <end position="176"/>
    </location>
</feature>
<evidence type="ECO:0000313" key="9">
    <source>
        <dbReference type="Proteomes" id="UP000515152"/>
    </source>
</evidence>
<sequence length="683" mass="77457">MATWDTGNTLESCLSILNTQTAHPEQFLSLQDVLAADFTALTKTLYDLQKAQQPVGFKGSPLDQLVVENFDEEQIWQELELENPPALEQFEESVSQVTVDTGLKILEEVEEDVGVDEGGEVDDENDDDDEDDDEDKDQSDDEIDEGEEERENQAEVGDKDGDGFSDEDSDVDFDVDALEKETKQKMDQKGPAARQPKQAETSEVDDKFFRLSDMDAFLDDMDRREGKDDKGGEDVDYFQDLPSGDEEDLAFDKPTVSKQQKTKSSRNLKYKDYFDTTDEVPPQKTADKEEPEEGGEGEFDEEDMDEEDFDVEAEDIDEDESRQARDALKRVKFDLPEDSDGEEMEQIFGGKSEKLSKSSFEKRKDKMAERISELESAALDEKPWQLTGEVTAQTRPENSMLEEDISFDQATRMAPAITEETTMLLEEIIKQRIKDQVFDDVVRKEKPKEDVFQYKKRLTLDHEKSKISLAEVYEQEFVKLAQEKKTEEEENPAHADIQKMMNSLFLKLDALSNFHFTPKPALPEVKVVSNMPSIAMEEVAPVSASDGTLLAPEEVKEKNKAGDLVGDTEKTTTDKKRERRKKKQLKRVKIQDKEKRQKLKAARAGDQNKKASKAEVADTLKKLTKGGQAKILTNDGMDKALRSSQAFFSQLQDQVKTQVKGSKDQKGKKKKNQKEISGSKLKL</sequence>
<evidence type="ECO:0000256" key="1">
    <source>
        <dbReference type="ARBA" id="ARBA00004604"/>
    </source>
</evidence>
<gene>
    <name evidence="10" type="primary">mphosph10</name>
</gene>
<keyword evidence="4 7" id="KW-0539">Nucleus</keyword>
<evidence type="ECO:0000313" key="10">
    <source>
        <dbReference type="RefSeq" id="XP_012689872.1"/>
    </source>
</evidence>
<evidence type="ECO:0000256" key="5">
    <source>
        <dbReference type="ARBA" id="ARBA00023274"/>
    </source>
</evidence>
<feature type="compositionally biased region" description="Basic and acidic residues" evidence="8">
    <location>
        <begin position="151"/>
        <end position="162"/>
    </location>
</feature>
<feature type="region of interest" description="Disordered" evidence="8">
    <location>
        <begin position="652"/>
        <end position="683"/>
    </location>
</feature>
<evidence type="ECO:0000256" key="7">
    <source>
        <dbReference type="PIRNR" id="PIRNR017300"/>
    </source>
</evidence>
<reference evidence="10" key="1">
    <citation type="submission" date="2025-08" db="UniProtKB">
        <authorList>
            <consortium name="RefSeq"/>
        </authorList>
    </citation>
    <scope>IDENTIFICATION</scope>
</reference>
<dbReference type="GO" id="GO:0005732">
    <property type="term" value="C:sno(s)RNA-containing ribonucleoprotein complex"/>
    <property type="evidence" value="ECO:0007669"/>
    <property type="project" value="UniProtKB-UniRule"/>
</dbReference>
<keyword evidence="5 7" id="KW-0687">Ribonucleoprotein</keyword>
<feature type="compositionally biased region" description="Basic and acidic residues" evidence="8">
    <location>
        <begin position="204"/>
        <end position="213"/>
    </location>
</feature>
<evidence type="ECO:0000256" key="8">
    <source>
        <dbReference type="SAM" id="MobiDB-lite"/>
    </source>
</evidence>
<dbReference type="RefSeq" id="XP_012689872.1">
    <property type="nucleotide sequence ID" value="XM_012834418.3"/>
</dbReference>
<feature type="compositionally biased region" description="Acidic residues" evidence="8">
    <location>
        <begin position="289"/>
        <end position="320"/>
    </location>
</feature>
<dbReference type="Pfam" id="PF04006">
    <property type="entry name" value="Mpp10"/>
    <property type="match status" value="1"/>
</dbReference>
<evidence type="ECO:0000256" key="3">
    <source>
        <dbReference type="ARBA" id="ARBA00022552"/>
    </source>
</evidence>
<feature type="region of interest" description="Disordered" evidence="8">
    <location>
        <begin position="108"/>
        <end position="328"/>
    </location>
</feature>
<dbReference type="KEGG" id="char:105906296"/>
<evidence type="ECO:0000256" key="6">
    <source>
        <dbReference type="ARBA" id="ARBA00029455"/>
    </source>
</evidence>
<keyword evidence="2 7" id="KW-0690">Ribosome biogenesis</keyword>
<feature type="region of interest" description="Disordered" evidence="8">
    <location>
        <begin position="555"/>
        <end position="617"/>
    </location>
</feature>
<feature type="compositionally biased region" description="Basic and acidic residues" evidence="8">
    <location>
        <begin position="220"/>
        <end position="233"/>
    </location>
</feature>
<evidence type="ECO:0000256" key="2">
    <source>
        <dbReference type="ARBA" id="ARBA00022517"/>
    </source>
</evidence>
<keyword evidence="3 7" id="KW-0698">rRNA processing</keyword>
<organism evidence="9 10">
    <name type="scientific">Clupea harengus</name>
    <name type="common">Atlantic herring</name>
    <dbReference type="NCBI Taxonomy" id="7950"/>
    <lineage>
        <taxon>Eukaryota</taxon>
        <taxon>Metazoa</taxon>
        <taxon>Chordata</taxon>
        <taxon>Craniata</taxon>
        <taxon>Vertebrata</taxon>
        <taxon>Euteleostomi</taxon>
        <taxon>Actinopterygii</taxon>
        <taxon>Neopterygii</taxon>
        <taxon>Teleostei</taxon>
        <taxon>Clupei</taxon>
        <taxon>Clupeiformes</taxon>
        <taxon>Clupeoidei</taxon>
        <taxon>Clupeidae</taxon>
        <taxon>Clupea</taxon>
    </lineage>
</organism>
<dbReference type="PANTHER" id="PTHR17039">
    <property type="entry name" value="U3 SMALL NUCLEOLAR RIBONUCLEOPROTEIN PROTEIN MPP10"/>
    <property type="match status" value="1"/>
</dbReference>
<dbReference type="Proteomes" id="UP000515152">
    <property type="component" value="Chromosome 20"/>
</dbReference>
<protein>
    <recommendedName>
        <fullName evidence="7">U3 small nucleolar ribonucleoprotein protein MPP10</fullName>
    </recommendedName>
</protein>
<dbReference type="GO" id="GO:0034457">
    <property type="term" value="C:Mpp10 complex"/>
    <property type="evidence" value="ECO:0007669"/>
    <property type="project" value="UniProtKB-UniRule"/>
</dbReference>
<feature type="compositionally biased region" description="Basic and acidic residues" evidence="8">
    <location>
        <begin position="555"/>
        <end position="576"/>
    </location>
</feature>
<dbReference type="GO" id="GO:0032040">
    <property type="term" value="C:small-subunit processome"/>
    <property type="evidence" value="ECO:0007669"/>
    <property type="project" value="TreeGrafter"/>
</dbReference>
<dbReference type="GO" id="GO:0055123">
    <property type="term" value="P:digestive system development"/>
    <property type="evidence" value="ECO:0007669"/>
    <property type="project" value="Ensembl"/>
</dbReference>
<dbReference type="PIRSF" id="PIRSF017300">
    <property type="entry name" value="snoRNP_Mpp10"/>
    <property type="match status" value="1"/>
</dbReference>
<feature type="compositionally biased region" description="Basic and acidic residues" evidence="8">
    <location>
        <begin position="606"/>
        <end position="617"/>
    </location>
</feature>
<comment type="subcellular location">
    <subcellularLocation>
        <location evidence="1 7">Nucleus</location>
        <location evidence="1 7">Nucleolus</location>
    </subcellularLocation>
</comment>
<dbReference type="PANTHER" id="PTHR17039:SF0">
    <property type="entry name" value="U3 SMALL NUCLEOLAR RIBONUCLEOPROTEIN PROTEIN MPP10"/>
    <property type="match status" value="1"/>
</dbReference>
<evidence type="ECO:0000256" key="4">
    <source>
        <dbReference type="ARBA" id="ARBA00023242"/>
    </source>
</evidence>
<dbReference type="AlphaFoldDB" id="A0A6P3W531"/>
<dbReference type="GO" id="GO:0006364">
    <property type="term" value="P:rRNA processing"/>
    <property type="evidence" value="ECO:0007669"/>
    <property type="project" value="UniProtKB-KW"/>
</dbReference>
<feature type="compositionally biased region" description="Basic and acidic residues" evidence="8">
    <location>
        <begin position="177"/>
        <end position="188"/>
    </location>
</feature>
<keyword evidence="9" id="KW-1185">Reference proteome</keyword>
<comment type="function">
    <text evidence="7">Component of the 60-80S U3 small nucleolar ribonucleoprotein (U3 snoRNP). Required for the early cleavages during pre-18S ribosomal RNA processing.</text>
</comment>
<proteinExistence type="inferred from homology"/>